<dbReference type="GO" id="GO:0005886">
    <property type="term" value="C:plasma membrane"/>
    <property type="evidence" value="ECO:0007669"/>
    <property type="project" value="UniProtKB-SubCell"/>
</dbReference>
<reference evidence="10 11" key="1">
    <citation type="submission" date="2021-10" db="EMBL/GenBank/DDBJ databases">
        <title>Anaerobic single-cell dispensing facilitates the cultivation of human gut bacteria.</title>
        <authorList>
            <person name="Afrizal A."/>
        </authorList>
    </citation>
    <scope>NUCLEOTIDE SEQUENCE [LARGE SCALE GENOMIC DNA]</scope>
    <source>
        <strain evidence="10 11">CLA-AA-H277</strain>
    </source>
</reference>
<evidence type="ECO:0000256" key="3">
    <source>
        <dbReference type="ARBA" id="ARBA00022448"/>
    </source>
</evidence>
<dbReference type="PANTHER" id="PTHR38438:SF1">
    <property type="entry name" value="RIBOFLAVIN TRANSPORTER RIBU"/>
    <property type="match status" value="1"/>
</dbReference>
<keyword evidence="4 8" id="KW-1003">Cell membrane</keyword>
<feature type="transmembrane region" description="Helical" evidence="9">
    <location>
        <begin position="119"/>
        <end position="137"/>
    </location>
</feature>
<evidence type="ECO:0000313" key="10">
    <source>
        <dbReference type="EMBL" id="MCC2189942.1"/>
    </source>
</evidence>
<organism evidence="10 11">
    <name type="scientific">Fusicatenibacter faecihominis</name>
    <dbReference type="NCBI Taxonomy" id="2881276"/>
    <lineage>
        <taxon>Bacteria</taxon>
        <taxon>Bacillati</taxon>
        <taxon>Bacillota</taxon>
        <taxon>Clostridia</taxon>
        <taxon>Lachnospirales</taxon>
        <taxon>Lachnospiraceae</taxon>
        <taxon>Fusicatenibacter</taxon>
    </lineage>
</organism>
<sequence length="208" mass="21929">MSSNTAAKTPANTTTKTRMMVQIAMLTAVAEVLMLFDFPLPFAPSFYKIDLSEVPILIGCFAMGPAAGIIIEAMKILLNFIISGTVTAGVGELANFAIGCSMVLPAGLIYRYHKTRKNAVLGMAAGTLVMASIGGLLNAFVLLPAYAALFGGMDAIIGMGTAVNKNITSVQSFVLLSVVPFNLVKGVIVSLVTFLLYKHVSRVLIHNA</sequence>
<name>A0AAE3J6H8_9FIRM</name>
<keyword evidence="3 8" id="KW-0813">Transport</keyword>
<accession>A0AAE3J6H8</accession>
<keyword evidence="5 9" id="KW-0812">Transmembrane</keyword>
<feature type="transmembrane region" description="Helical" evidence="9">
    <location>
        <begin position="54"/>
        <end position="81"/>
    </location>
</feature>
<evidence type="ECO:0000256" key="9">
    <source>
        <dbReference type="SAM" id="Phobius"/>
    </source>
</evidence>
<dbReference type="PANTHER" id="PTHR38438">
    <property type="entry name" value="RIBOFLAVIN TRANSPORTER RIBU"/>
    <property type="match status" value="1"/>
</dbReference>
<comment type="caution">
    <text evidence="10">The sequence shown here is derived from an EMBL/GenBank/DDBJ whole genome shotgun (WGS) entry which is preliminary data.</text>
</comment>
<evidence type="ECO:0000256" key="6">
    <source>
        <dbReference type="ARBA" id="ARBA00022989"/>
    </source>
</evidence>
<gene>
    <name evidence="10" type="ORF">LKD71_09010</name>
</gene>
<dbReference type="Pfam" id="PF12822">
    <property type="entry name" value="ECF_trnsprt"/>
    <property type="match status" value="1"/>
</dbReference>
<comment type="similarity">
    <text evidence="2 8">Belongs to the prokaryotic riboflavin transporter (P-RFT) (TC 2.A.87) family.</text>
</comment>
<feature type="transmembrane region" description="Helical" evidence="9">
    <location>
        <begin position="173"/>
        <end position="197"/>
    </location>
</feature>
<evidence type="ECO:0000313" key="11">
    <source>
        <dbReference type="Proteomes" id="UP001197875"/>
    </source>
</evidence>
<dbReference type="PIRSF" id="PIRSF037778">
    <property type="entry name" value="UCP037778_transp_RibU"/>
    <property type="match status" value="1"/>
</dbReference>
<feature type="transmembrane region" description="Helical" evidence="9">
    <location>
        <begin position="20"/>
        <end position="42"/>
    </location>
</feature>
<keyword evidence="11" id="KW-1185">Reference proteome</keyword>
<evidence type="ECO:0000256" key="5">
    <source>
        <dbReference type="ARBA" id="ARBA00022692"/>
    </source>
</evidence>
<keyword evidence="6 9" id="KW-1133">Transmembrane helix</keyword>
<evidence type="ECO:0000256" key="7">
    <source>
        <dbReference type="ARBA" id="ARBA00023136"/>
    </source>
</evidence>
<keyword evidence="7 8" id="KW-0472">Membrane</keyword>
<dbReference type="EMBL" id="JAJEPR010000012">
    <property type="protein sequence ID" value="MCC2189942.1"/>
    <property type="molecule type" value="Genomic_DNA"/>
</dbReference>
<dbReference type="AlphaFoldDB" id="A0AAE3J6H8"/>
<evidence type="ECO:0000256" key="4">
    <source>
        <dbReference type="ARBA" id="ARBA00022475"/>
    </source>
</evidence>
<protein>
    <recommendedName>
        <fullName evidence="8">Riboflavin transporter</fullName>
    </recommendedName>
</protein>
<dbReference type="Proteomes" id="UP001197875">
    <property type="component" value="Unassembled WGS sequence"/>
</dbReference>
<comment type="function">
    <text evidence="8">Probably a riboflavin-binding protein that interacts with the energy-coupling factor (ECF) ABC-transporter complex.</text>
</comment>
<evidence type="ECO:0000256" key="2">
    <source>
        <dbReference type="ARBA" id="ARBA00005540"/>
    </source>
</evidence>
<dbReference type="RefSeq" id="WP_227615149.1">
    <property type="nucleotide sequence ID" value="NZ_JAJEPR010000012.1"/>
</dbReference>
<dbReference type="InterPro" id="IPR024529">
    <property type="entry name" value="ECF_trnsprt_substrate-spec"/>
</dbReference>
<comment type="subcellular location">
    <subcellularLocation>
        <location evidence="1">Cell membrane</location>
        <topology evidence="1">Multi-pass membrane protein</topology>
    </subcellularLocation>
</comment>
<proteinExistence type="inferred from homology"/>
<dbReference type="Gene3D" id="1.10.1760.20">
    <property type="match status" value="1"/>
</dbReference>
<dbReference type="InterPro" id="IPR025720">
    <property type="entry name" value="RibU"/>
</dbReference>
<evidence type="ECO:0000256" key="1">
    <source>
        <dbReference type="ARBA" id="ARBA00004651"/>
    </source>
</evidence>
<feature type="transmembrane region" description="Helical" evidence="9">
    <location>
        <begin position="143"/>
        <end position="161"/>
    </location>
</feature>
<evidence type="ECO:0000256" key="8">
    <source>
        <dbReference type="PIRNR" id="PIRNR037778"/>
    </source>
</evidence>
<dbReference type="GO" id="GO:0032217">
    <property type="term" value="F:riboflavin transmembrane transporter activity"/>
    <property type="evidence" value="ECO:0007669"/>
    <property type="project" value="UniProtKB-UniRule"/>
</dbReference>